<protein>
    <submittedName>
        <fullName evidence="2">Uncharacterized protein</fullName>
    </submittedName>
</protein>
<gene>
    <name evidence="2" type="ORF">FZEAL_7292</name>
</gene>
<keyword evidence="3" id="KW-1185">Reference proteome</keyword>
<evidence type="ECO:0000313" key="2">
    <source>
        <dbReference type="EMBL" id="KAF4975985.1"/>
    </source>
</evidence>
<evidence type="ECO:0000313" key="3">
    <source>
        <dbReference type="Proteomes" id="UP000635477"/>
    </source>
</evidence>
<feature type="compositionally biased region" description="Polar residues" evidence="1">
    <location>
        <begin position="458"/>
        <end position="484"/>
    </location>
</feature>
<dbReference type="AlphaFoldDB" id="A0A8H4XI02"/>
<name>A0A8H4XI02_9HYPO</name>
<feature type="region of interest" description="Disordered" evidence="1">
    <location>
        <begin position="364"/>
        <end position="611"/>
    </location>
</feature>
<organism evidence="2 3">
    <name type="scientific">Fusarium zealandicum</name>
    <dbReference type="NCBI Taxonomy" id="1053134"/>
    <lineage>
        <taxon>Eukaryota</taxon>
        <taxon>Fungi</taxon>
        <taxon>Dikarya</taxon>
        <taxon>Ascomycota</taxon>
        <taxon>Pezizomycotina</taxon>
        <taxon>Sordariomycetes</taxon>
        <taxon>Hypocreomycetidae</taxon>
        <taxon>Hypocreales</taxon>
        <taxon>Nectriaceae</taxon>
        <taxon>Fusarium</taxon>
        <taxon>Fusarium staphyleae species complex</taxon>
    </lineage>
</organism>
<evidence type="ECO:0000256" key="1">
    <source>
        <dbReference type="SAM" id="MobiDB-lite"/>
    </source>
</evidence>
<dbReference type="OrthoDB" id="5103079at2759"/>
<dbReference type="Proteomes" id="UP000635477">
    <property type="component" value="Unassembled WGS sequence"/>
</dbReference>
<dbReference type="EMBL" id="JABEYC010000582">
    <property type="protein sequence ID" value="KAF4975985.1"/>
    <property type="molecule type" value="Genomic_DNA"/>
</dbReference>
<feature type="compositionally biased region" description="Basic and acidic residues" evidence="1">
    <location>
        <begin position="526"/>
        <end position="566"/>
    </location>
</feature>
<sequence length="611" mass="69060">MELQDIRACYDIVDQEAAVHWHLQMRPPPSTSLGPCTGLGCLTFVLRNIYSHAMLGPQFLAQTAWFKNSESQNPLLAFAWLMFEEPRHGDEEAATRATETRAKLFKTLPMARDTFRDLCTSKLMNDTFWSLEPFRLFQDKVILSDDPGVPAKTVAWDPDEMVERSLIRLNLKEQPQNTLQDAVEGRFGIVDGCVTNFPDLPIIVRVLYEPGTSTNRLGFQALREFHLPQGDWLEDEQGFSWAHDTHRFRYALMAVVRMRHAPGEHDTVRIYKAHGQNIAPEIEPEAYTPGSWLLDEPSPHSFMLFYMFADTLVLDRDFPELSPPAVVLDQADAEAVNDTLNQVSKIQELSLSSDSVMQNPFEHRDMSPLILPPPQSMDPDPATTLDDPQPPANRASPLSPPQTMQSPKPQDPTQPQSRPLSVDHLPATSHDARVAADPDPIAPVKKRRHGKHARAHRNVQSAQTAPVVSSRTRVPLETTQTQEFLGSRAESQRPQFQNQGQQGNQRGQQRLQPDQERHRASSNRNRIGDRPARPRGHGTEGLDDRASRSRPSRESDHWEPTDDYRGRRPAPRGSGHHSQRSDLDRGRERTRDRGSGRIHGPERQQGGGNRK</sequence>
<reference evidence="2" key="2">
    <citation type="submission" date="2020-05" db="EMBL/GenBank/DDBJ databases">
        <authorList>
            <person name="Kim H.-S."/>
            <person name="Proctor R.H."/>
            <person name="Brown D.W."/>
        </authorList>
    </citation>
    <scope>NUCLEOTIDE SEQUENCE</scope>
    <source>
        <strain evidence="2">NRRL 22465</strain>
    </source>
</reference>
<comment type="caution">
    <text evidence="2">The sequence shown here is derived from an EMBL/GenBank/DDBJ whole genome shotgun (WGS) entry which is preliminary data.</text>
</comment>
<feature type="compositionally biased region" description="Basic residues" evidence="1">
    <location>
        <begin position="444"/>
        <end position="457"/>
    </location>
</feature>
<feature type="compositionally biased region" description="Basic and acidic residues" evidence="1">
    <location>
        <begin position="579"/>
        <end position="602"/>
    </location>
</feature>
<feature type="compositionally biased region" description="Polar residues" evidence="1">
    <location>
        <begin position="401"/>
        <end position="419"/>
    </location>
</feature>
<accession>A0A8H4XI02</accession>
<proteinExistence type="predicted"/>
<reference evidence="2" key="1">
    <citation type="journal article" date="2020" name="BMC Genomics">
        <title>Correction to: Identification and distribution of gene clusters required for synthesis of sphingolipid metabolism inhibitors in diverse species of the filamentous fungus Fusarium.</title>
        <authorList>
            <person name="Kim H.S."/>
            <person name="Lohmar J.M."/>
            <person name="Busman M."/>
            <person name="Brown D.W."/>
            <person name="Naumann T.A."/>
            <person name="Divon H.H."/>
            <person name="Lysoe E."/>
            <person name="Uhlig S."/>
            <person name="Proctor R.H."/>
        </authorList>
    </citation>
    <scope>NUCLEOTIDE SEQUENCE</scope>
    <source>
        <strain evidence="2">NRRL 22465</strain>
    </source>
</reference>
<feature type="compositionally biased region" description="Basic residues" evidence="1">
    <location>
        <begin position="567"/>
        <end position="578"/>
    </location>
</feature>
<feature type="compositionally biased region" description="Low complexity" evidence="1">
    <location>
        <begin position="492"/>
        <end position="512"/>
    </location>
</feature>